<accession>A0AAD9QNX3</accession>
<keyword evidence="2" id="KW-0732">Signal</keyword>
<feature type="signal peptide" evidence="2">
    <location>
        <begin position="1"/>
        <end position="25"/>
    </location>
</feature>
<dbReference type="PANTHER" id="PTHR47635">
    <property type="entry name" value="CUB DOMAIN-CONTAINING PROTEIN"/>
    <property type="match status" value="1"/>
</dbReference>
<feature type="compositionally biased region" description="Acidic residues" evidence="1">
    <location>
        <begin position="568"/>
        <end position="579"/>
    </location>
</feature>
<keyword evidence="4" id="KW-1185">Reference proteome</keyword>
<dbReference type="Proteomes" id="UP001249851">
    <property type="component" value="Unassembled WGS sequence"/>
</dbReference>
<dbReference type="Gene3D" id="2.60.120.200">
    <property type="match status" value="1"/>
</dbReference>
<proteinExistence type="predicted"/>
<reference evidence="3" key="1">
    <citation type="journal article" date="2023" name="G3 (Bethesda)">
        <title>Whole genome assembly and annotation of the endangered Caribbean coral Acropora cervicornis.</title>
        <authorList>
            <person name="Selwyn J.D."/>
            <person name="Vollmer S.V."/>
        </authorList>
    </citation>
    <scope>NUCLEOTIDE SEQUENCE</scope>
    <source>
        <strain evidence="3">K2</strain>
    </source>
</reference>
<dbReference type="EMBL" id="JARQWQ010000022">
    <property type="protein sequence ID" value="KAK2564441.1"/>
    <property type="molecule type" value="Genomic_DNA"/>
</dbReference>
<reference evidence="3" key="2">
    <citation type="journal article" date="2023" name="Science">
        <title>Genomic signatures of disease resistance in endangered staghorn corals.</title>
        <authorList>
            <person name="Vollmer S.V."/>
            <person name="Selwyn J.D."/>
            <person name="Despard B.A."/>
            <person name="Roesel C.L."/>
        </authorList>
    </citation>
    <scope>NUCLEOTIDE SEQUENCE</scope>
    <source>
        <strain evidence="3">K2</strain>
    </source>
</reference>
<evidence type="ECO:0000313" key="3">
    <source>
        <dbReference type="EMBL" id="KAK2564441.1"/>
    </source>
</evidence>
<comment type="caution">
    <text evidence="3">The sequence shown here is derived from an EMBL/GenBank/DDBJ whole genome shotgun (WGS) entry which is preliminary data.</text>
</comment>
<dbReference type="InterPro" id="IPR011042">
    <property type="entry name" value="6-blade_b-propeller_TolB-like"/>
</dbReference>
<feature type="chain" id="PRO_5042219501" evidence="2">
    <location>
        <begin position="26"/>
        <end position="1681"/>
    </location>
</feature>
<dbReference type="PANTHER" id="PTHR47635:SF2">
    <property type="entry name" value="LAMG-LIKE JELLYROLL FOLD DOMAIN-CONTAINING PROTEIN"/>
    <property type="match status" value="1"/>
</dbReference>
<sequence length="1681" mass="187836">MSTMKLSCFHVIVFNFAAIIPHPSAWFPLNYTYETKEIENRTTSGIKEHQVYLSLGPDGSQDGSYFLRGNSITFSDSKLDIGFPITIVCWLYTYDNNAKTEGFLQYKGIHLSANHKELKLSSSSIDQLLTGTLAEKGWTFGGVYYNETTAEVKLWINGNVVNSTTLIGDFNSNGRQFLKLGGNNFKGKITQLMLFNLTLTQEQMQGIKGMMKLPARILDSERNFNGSADPMTTADRGFIQFLGSDFGFWLLGSSDRGSQRFPGNLTCSLLDLLGAKGDDFIQKNKFRCQVDSDTTKSLVKLRNHVREFAALDSTAKELGLGENIAVKLNRGSRISGRQERYTIGTDKQLELEIPSILSGVDKLLITIHPVKLLFVKKVPTIVIGAKTNERIGGVPANIPQKSQKDQKVLSKVLSDEQVQELNEELHKLEGSKVVVSSTKTTVKHKGQIIAWPYHVKCGICGVERQVDVDRKHTGILKKFRAAHFDLCKGKSLRLKKDTQMQSVLTFTQTVKRRGAPEASEAGSSSKVPKPSEDSDVDDSDRETEAMMESDIDWSDEGAESAKSTENESQFEDSSGEETQENVNGLAEEGKSGIDSDFDQDDNTSLQYGVEMADPVCIKLNDLIRRGKIDRSRILYKFLNDVVEIYYNPLHEYDRDAIEFFNTITYLGGRGPMNRSEGRGSHLDPANEKLINLGGPSYKTCLKHQAGYTNEPGVWKPLSLGQLQLMQIFRCVSIIKTNYLTVYPCSLANDGTAIKPAIEFDERLKENVGLTFNLDIDYVRRNPKPSPDFLKENLVTEAIVSSVTSIDNKCSLPCAVEYSTKSGKTAESCHNMFIEQVKILQTCKSCQNRASSSKNILGKCFEQCQSFCQTCFEMRDVCEECKGTGQVSHHPSLRACSTCLSQNEECVKRAIFVATADCETGNKGAFEMIRKSVEEGNVDPDISLLTVLPDCVHVGKSLKSSFSNWWLKLNNERSNISLLRTLRNRSSFSTMSKMKKLIPRNDHVKNKDRQDPSAVLTLCSDALTSFLSSVDYVCHTLIPELDKFTDINRLGMYPSPISVSVAKYGWLLFLSWDSKVGSSTLYRARLHSPVDKISVVKKNLASTRVHCDNNTAFLVSQDGPVLIVELEDNQVYLNPSKITSVKCWNTLKDRFGLTLTGTLVQLRKEASKYLERKEEEYLSLGHDKHQVNFIDKNIQVHIQTITLVDRDLVFLADAHSKRIQSAQLKYDGFGVCAVNINRIIDYEDDWDSVISLCVSNNKLFVSHNEGVTVLDLASHQSQIVYKSQNARCTVVPFQTGILLTDQVAASLFKIDVQGRLQMFAGTGVEGSRDGLVSECQFQQPVGLCVEFDSVVYVCDAQSNSLKIITPISETVRFLKAVGNLYDAFSVHKKGQSPPLRTLPEAVEKVRFCKDILTEYENSVRSVEGCSKITLNGPQGMVSAATVRSVDMIVWGLERMTSLFSTLSFHGTNLLSCMTLDVEHLHSTSHIKHPLLSKKEYCRDLGNTIKESTKRLSASTVYYYTSEKSSWYPDPEHDIPLSQLPSIPQLANVKLSDKAVEEMRNYALTYGSAVRQRTNRQETTMARHGTMPEMIYQRQLQISAEKVNLSSSVVSEVTESEEGVDTADSHPENVDVEAAEYDSSTDEDEEVEGGGSDILELDRRSTFLLGTTTRFGRQIRINNRFLM</sequence>
<feature type="compositionally biased region" description="Low complexity" evidence="1">
    <location>
        <begin position="516"/>
        <end position="525"/>
    </location>
</feature>
<protein>
    <submittedName>
        <fullName evidence="3">Uncharacterized protein</fullName>
    </submittedName>
</protein>
<dbReference type="Gene3D" id="2.120.10.30">
    <property type="entry name" value="TolB, C-terminal domain"/>
    <property type="match status" value="1"/>
</dbReference>
<feature type="compositionally biased region" description="Acidic residues" evidence="1">
    <location>
        <begin position="533"/>
        <end position="558"/>
    </location>
</feature>
<organism evidence="3 4">
    <name type="scientific">Acropora cervicornis</name>
    <name type="common">Staghorn coral</name>
    <dbReference type="NCBI Taxonomy" id="6130"/>
    <lineage>
        <taxon>Eukaryota</taxon>
        <taxon>Metazoa</taxon>
        <taxon>Cnidaria</taxon>
        <taxon>Anthozoa</taxon>
        <taxon>Hexacorallia</taxon>
        <taxon>Scleractinia</taxon>
        <taxon>Astrocoeniina</taxon>
        <taxon>Acroporidae</taxon>
        <taxon>Acropora</taxon>
    </lineage>
</organism>
<feature type="region of interest" description="Disordered" evidence="1">
    <location>
        <begin position="507"/>
        <end position="602"/>
    </location>
</feature>
<evidence type="ECO:0000256" key="1">
    <source>
        <dbReference type="SAM" id="MobiDB-lite"/>
    </source>
</evidence>
<dbReference type="SUPFAM" id="SSF49899">
    <property type="entry name" value="Concanavalin A-like lectins/glucanases"/>
    <property type="match status" value="1"/>
</dbReference>
<dbReference type="InterPro" id="IPR013320">
    <property type="entry name" value="ConA-like_dom_sf"/>
</dbReference>
<evidence type="ECO:0000256" key="2">
    <source>
        <dbReference type="SAM" id="SignalP"/>
    </source>
</evidence>
<dbReference type="SUPFAM" id="SSF63825">
    <property type="entry name" value="YWTD domain"/>
    <property type="match status" value="1"/>
</dbReference>
<name>A0AAD9QNX3_ACRCE</name>
<evidence type="ECO:0000313" key="4">
    <source>
        <dbReference type="Proteomes" id="UP001249851"/>
    </source>
</evidence>
<gene>
    <name evidence="3" type="ORF">P5673_011873</name>
</gene>